<proteinExistence type="predicted"/>
<dbReference type="EMBL" id="CAID01000014">
    <property type="protein sequence ID" value="CEG02036.1"/>
    <property type="molecule type" value="Genomic_DNA"/>
</dbReference>
<dbReference type="SUPFAM" id="SSF101447">
    <property type="entry name" value="Formin homology 2 domain (FH2 domain)"/>
    <property type="match status" value="1"/>
</dbReference>
<dbReference type="KEGG" id="ota:OT_ostta14g01140"/>
<dbReference type="GO" id="GO:0005884">
    <property type="term" value="C:actin filament"/>
    <property type="evidence" value="ECO:0007669"/>
    <property type="project" value="TreeGrafter"/>
</dbReference>
<dbReference type="GeneID" id="34946375"/>
<comment type="caution">
    <text evidence="3">The sequence shown here is derived from an EMBL/GenBank/DDBJ whole genome shotgun (WGS) entry which is preliminary data.</text>
</comment>
<sequence length="628" mass="67805">MSDPARGAETTPLLNVVETSERSRGSQTRAKSSTKKFVAVAGGVALFGLGAAVSFDDGERFAALGSRLSALRTQRWENARARRIRDKAVAEAGMAPKPDPTAPKVPVTFRVLTSCIDDRVRALAPAGFFDAAIVDARVVSHNYETYGPKNFFAWKNGHKMTPFDDPRAYGSGFQVTTDAIDWEFGFALKNANGVKWYEIGVGKRGVKKGLAAVKAPLAGLNINGDDGEPGCAQLYGDYFNRAFTREEKEGNVISYVFGSCAETCVPPPPPPPPPSPSPPPPPLPSPSPPSPPPPPPQSIADLGQCMNVNIHASKNPTTVDTEHFAATETNNDWNFDHQGLYKISTSRTLNASSVYYANTVSTDPEQMWFQNYRRTTSMSYASGSIQINAQNTPRDQNKEWSSEAISASRVDILKTSSLTASGTKLGAGVVYLGSGRGQTSVTVNHNFDTTGEYVVFAMVVNAKANNQPANRVISDGFGAHIFDKAANAFKVQYGRHTKTQGWGDSDYVLHWLAFKTSSNPSTAHGTVVAANIVDVPNTDAYRTGAYNTLCVRHDLGTSAYKCFAQVVAKMPASKWTTSSNALFVVECEASENYVYFSMAYTGTSTSSPVSSGNVDYTQLSIEYMLVRD</sequence>
<dbReference type="InParanoid" id="A0A096PAN5"/>
<dbReference type="Proteomes" id="UP000009170">
    <property type="component" value="Unassembled WGS sequence"/>
</dbReference>
<dbReference type="AlphaFoldDB" id="A0A096PAN5"/>
<keyword evidence="2" id="KW-1133">Transmembrane helix</keyword>
<protein>
    <submittedName>
        <fullName evidence="3">Unnamed product</fullName>
    </submittedName>
</protein>
<keyword evidence="2" id="KW-0812">Transmembrane</keyword>
<feature type="compositionally biased region" description="Pro residues" evidence="1">
    <location>
        <begin position="266"/>
        <end position="297"/>
    </location>
</feature>
<dbReference type="InterPro" id="IPR051412">
    <property type="entry name" value="Formin_Homology_Diaphanous_sf"/>
</dbReference>
<evidence type="ECO:0000256" key="1">
    <source>
        <dbReference type="SAM" id="MobiDB-lite"/>
    </source>
</evidence>
<keyword evidence="4" id="KW-1185">Reference proteome</keyword>
<evidence type="ECO:0000313" key="3">
    <source>
        <dbReference type="EMBL" id="CEG02036.1"/>
    </source>
</evidence>
<feature type="region of interest" description="Disordered" evidence="1">
    <location>
        <begin position="266"/>
        <end position="298"/>
    </location>
</feature>
<reference evidence="3 4" key="2">
    <citation type="journal article" date="2014" name="BMC Genomics">
        <title>An improved genome of the model marine alga Ostreococcus tauri unfolds by assessing Illumina de novo assemblies.</title>
        <authorList>
            <person name="Blanc-Mathieu R."/>
            <person name="Verhelst B."/>
            <person name="Derelle E."/>
            <person name="Rombauts S."/>
            <person name="Bouget F.Y."/>
            <person name="Carre I."/>
            <person name="Chateau A."/>
            <person name="Eyre-Walker A."/>
            <person name="Grimsley N."/>
            <person name="Moreau H."/>
            <person name="Piegu B."/>
            <person name="Rivals E."/>
            <person name="Schackwitz W."/>
            <person name="Van de Peer Y."/>
            <person name="Piganeau G."/>
        </authorList>
    </citation>
    <scope>NUCLEOTIDE SEQUENCE [LARGE SCALE GENOMIC DNA]</scope>
    <source>
        <strain evidence="4">OTTH 0595 / CCAP 157/2 / RCC745</strain>
    </source>
</reference>
<evidence type="ECO:0000256" key="2">
    <source>
        <dbReference type="SAM" id="Phobius"/>
    </source>
</evidence>
<keyword evidence="2" id="KW-0472">Membrane</keyword>
<gene>
    <name evidence="3" type="ORF">OT_ostta14g01140</name>
</gene>
<dbReference type="PANTHER" id="PTHR45691">
    <property type="entry name" value="PROTEIN DIAPHANOUS"/>
    <property type="match status" value="1"/>
</dbReference>
<organism evidence="3 4">
    <name type="scientific">Ostreococcus tauri</name>
    <name type="common">Marine green alga</name>
    <dbReference type="NCBI Taxonomy" id="70448"/>
    <lineage>
        <taxon>Eukaryota</taxon>
        <taxon>Viridiplantae</taxon>
        <taxon>Chlorophyta</taxon>
        <taxon>Mamiellophyceae</taxon>
        <taxon>Mamiellales</taxon>
        <taxon>Bathycoccaceae</taxon>
        <taxon>Ostreococcus</taxon>
    </lineage>
</organism>
<dbReference type="GO" id="GO:0030041">
    <property type="term" value="P:actin filament polymerization"/>
    <property type="evidence" value="ECO:0007669"/>
    <property type="project" value="TreeGrafter"/>
</dbReference>
<evidence type="ECO:0000313" key="4">
    <source>
        <dbReference type="Proteomes" id="UP000009170"/>
    </source>
</evidence>
<feature type="transmembrane region" description="Helical" evidence="2">
    <location>
        <begin position="37"/>
        <end position="55"/>
    </location>
</feature>
<reference evidence="4" key="1">
    <citation type="journal article" date="2006" name="Proc. Natl. Acad. Sci. U.S.A.">
        <title>Genome analysis of the smallest free-living eukaryote Ostreococcus tauri unveils many unique features.</title>
        <authorList>
            <person name="Derelle E."/>
            <person name="Ferraz C."/>
            <person name="Rombauts S."/>
            <person name="Rouze P."/>
            <person name="Worden A.Z."/>
            <person name="Robbens S."/>
            <person name="Partensky F."/>
            <person name="Degroeve S."/>
            <person name="Echeynie S."/>
            <person name="Cooke R."/>
            <person name="Saeys Y."/>
            <person name="Wuyts J."/>
            <person name="Jabbari K."/>
            <person name="Bowler C."/>
            <person name="Panaud O."/>
            <person name="Piegu B."/>
            <person name="Ball S.G."/>
            <person name="Ral J.-P."/>
            <person name="Bouget F.-Y."/>
            <person name="Piganeau G."/>
            <person name="De Baets B."/>
            <person name="Picard A."/>
            <person name="Delseny M."/>
            <person name="Demaille J."/>
            <person name="Van de Peer Y."/>
            <person name="Moreau H."/>
        </authorList>
    </citation>
    <scope>NUCLEOTIDE SEQUENCE [LARGE SCALE GENOMIC DNA]</scope>
    <source>
        <strain evidence="4">OTTH 0595 / CCAP 157/2 / RCC745</strain>
    </source>
</reference>
<dbReference type="PANTHER" id="PTHR45691:SF1">
    <property type="entry name" value="FH2 DOMAIN-CONTAINING PROTEIN 1-RELATED"/>
    <property type="match status" value="1"/>
</dbReference>
<dbReference type="STRING" id="70448.A0A096PAN5"/>
<dbReference type="RefSeq" id="XP_022841316.1">
    <property type="nucleotide sequence ID" value="XM_022982538.1"/>
</dbReference>
<accession>A0A096PAN5</accession>
<name>A0A096PAN5_OSTTA</name>